<keyword evidence="3" id="KW-1185">Reference proteome</keyword>
<dbReference type="AlphaFoldDB" id="A0A1J4MNP5"/>
<proteinExistence type="predicted"/>
<dbReference type="Proteomes" id="UP000186176">
    <property type="component" value="Unassembled WGS sequence"/>
</dbReference>
<dbReference type="EMBL" id="LRBP01000009">
    <property type="protein sequence ID" value="OII74644.1"/>
    <property type="molecule type" value="Genomic_DNA"/>
</dbReference>
<name>A0A1J4MNP5_9CRYT</name>
<protein>
    <submittedName>
        <fullName evidence="2">Uncharacterized protein</fullName>
    </submittedName>
</protein>
<reference evidence="2 3" key="1">
    <citation type="submission" date="2016-10" db="EMBL/GenBank/DDBJ databases">
        <title>Reductive evolution of mitochondrial metabolism and differential evolution of invasion-related proteins in Cryptosporidium.</title>
        <authorList>
            <person name="Liu S."/>
            <person name="Roellig D.M."/>
            <person name="Guo Y."/>
            <person name="Li N."/>
            <person name="Frace M.A."/>
            <person name="Tang K."/>
            <person name="Zhang L."/>
            <person name="Feng Y."/>
            <person name="Xiao L."/>
        </authorList>
    </citation>
    <scope>NUCLEOTIDE SEQUENCE [LARGE SCALE GENOMIC DNA]</scope>
    <source>
        <strain evidence="2">39726</strain>
    </source>
</reference>
<evidence type="ECO:0000313" key="3">
    <source>
        <dbReference type="Proteomes" id="UP000186176"/>
    </source>
</evidence>
<organism evidence="2 3">
    <name type="scientific">Cryptosporidium ubiquitum</name>
    <dbReference type="NCBI Taxonomy" id="857276"/>
    <lineage>
        <taxon>Eukaryota</taxon>
        <taxon>Sar</taxon>
        <taxon>Alveolata</taxon>
        <taxon>Apicomplexa</taxon>
        <taxon>Conoidasida</taxon>
        <taxon>Coccidia</taxon>
        <taxon>Eucoccidiorida</taxon>
        <taxon>Eimeriorina</taxon>
        <taxon>Cryptosporidiidae</taxon>
        <taxon>Cryptosporidium</taxon>
    </lineage>
</organism>
<feature type="transmembrane region" description="Helical" evidence="1">
    <location>
        <begin position="165"/>
        <end position="188"/>
    </location>
</feature>
<comment type="caution">
    <text evidence="2">The sequence shown here is derived from an EMBL/GenBank/DDBJ whole genome shotgun (WGS) entry which is preliminary data.</text>
</comment>
<gene>
    <name evidence="2" type="ORF">cubi_00197</name>
</gene>
<accession>A0A1J4MNP5</accession>
<keyword evidence="1" id="KW-0472">Membrane</keyword>
<dbReference type="VEuPathDB" id="CryptoDB:cubi_00197"/>
<dbReference type="OrthoDB" id="343521at2759"/>
<dbReference type="RefSeq" id="XP_028875790.1">
    <property type="nucleotide sequence ID" value="XM_029017211.1"/>
</dbReference>
<dbReference type="GeneID" id="39976990"/>
<keyword evidence="1" id="KW-0812">Transmembrane</keyword>
<keyword evidence="1" id="KW-1133">Transmembrane helix</keyword>
<sequence>MVFNVSSLIEPNRFNSFYPSLENSPILTNSWTIGIFIRLKISLWAPLFEEVTDQRLFKEMLTLCINRGIPPPQPPTFIRILEYEHLTGFTGVLFEFPKNDQTNKIINRENILQFLIQCREDKLGGEAHIASNILLRNSPVVQNTNSIQELKFKKIEEDYSMATTFTITFLMVATTLSVISAYVIYYSVARNKK</sequence>
<evidence type="ECO:0000313" key="2">
    <source>
        <dbReference type="EMBL" id="OII74644.1"/>
    </source>
</evidence>
<evidence type="ECO:0000256" key="1">
    <source>
        <dbReference type="SAM" id="Phobius"/>
    </source>
</evidence>